<dbReference type="AlphaFoldDB" id="A0A9X3B6Q7"/>
<keyword evidence="2" id="KW-1185">Reference proteome</keyword>
<reference evidence="1" key="1">
    <citation type="submission" date="2022-09" db="EMBL/GenBank/DDBJ databases">
        <authorList>
            <person name="Yuan C."/>
            <person name="Ke Z."/>
        </authorList>
    </citation>
    <scope>NUCLEOTIDE SEQUENCE</scope>
    <source>
        <strain evidence="1">LB-8</strain>
    </source>
</reference>
<organism evidence="1 2">
    <name type="scientific">Paraflavisolibacter caeni</name>
    <dbReference type="NCBI Taxonomy" id="2982496"/>
    <lineage>
        <taxon>Bacteria</taxon>
        <taxon>Pseudomonadati</taxon>
        <taxon>Bacteroidota</taxon>
        <taxon>Chitinophagia</taxon>
        <taxon>Chitinophagales</taxon>
        <taxon>Chitinophagaceae</taxon>
        <taxon>Paraflavisolibacter</taxon>
    </lineage>
</organism>
<reference evidence="1" key="2">
    <citation type="submission" date="2023-04" db="EMBL/GenBank/DDBJ databases">
        <title>Paracnuella aquatica gen. nov., sp. nov., a member of the family Chitinophagaceae isolated from a hot spring.</title>
        <authorList>
            <person name="Wang C."/>
        </authorList>
    </citation>
    <scope>NUCLEOTIDE SEQUENCE</scope>
    <source>
        <strain evidence="1">LB-8</strain>
    </source>
</reference>
<proteinExistence type="predicted"/>
<sequence>MQKFYCILLKNRNSFIYKIQMYWIAIPEVPKVLDIIDEYKTIQQKAEMFSWFKN</sequence>
<dbReference type="EMBL" id="JAOTIF010000001">
    <property type="protein sequence ID" value="MCU7547566.1"/>
    <property type="molecule type" value="Genomic_DNA"/>
</dbReference>
<evidence type="ECO:0000313" key="2">
    <source>
        <dbReference type="Proteomes" id="UP001155483"/>
    </source>
</evidence>
<evidence type="ECO:0000313" key="1">
    <source>
        <dbReference type="EMBL" id="MCU7547566.1"/>
    </source>
</evidence>
<accession>A0A9X3B6Q7</accession>
<gene>
    <name evidence="1" type="ORF">OCK74_00495</name>
</gene>
<name>A0A9X3B6Q7_9BACT</name>
<dbReference type="Proteomes" id="UP001155483">
    <property type="component" value="Unassembled WGS sequence"/>
</dbReference>
<dbReference type="RefSeq" id="WP_279295013.1">
    <property type="nucleotide sequence ID" value="NZ_JAOTIF010000001.1"/>
</dbReference>
<protein>
    <submittedName>
        <fullName evidence="1">Uncharacterized protein</fullName>
    </submittedName>
</protein>
<comment type="caution">
    <text evidence="1">The sequence shown here is derived from an EMBL/GenBank/DDBJ whole genome shotgun (WGS) entry which is preliminary data.</text>
</comment>